<dbReference type="CDD" id="cd17574">
    <property type="entry name" value="REC_OmpR"/>
    <property type="match status" value="1"/>
</dbReference>
<reference evidence="7" key="1">
    <citation type="submission" date="2019-07" db="EMBL/GenBank/DDBJ databases">
        <title>Toxilogical consequences of a new and cryptic species of cyanobacteria (Komarekiella delphini-convector) recovered from the epidermis of a bottlenose dolphin and 1500 ft. in the air.</title>
        <authorList>
            <person name="Brown A.O."/>
            <person name="Dvorak P."/>
            <person name="Villanueva C.D."/>
            <person name="Foss A.J."/>
            <person name="Garvey A.D."/>
            <person name="Gibson Q.A."/>
            <person name="Johansen J.R."/>
            <person name="Casamatta D.A."/>
        </authorList>
    </citation>
    <scope>NUCLEOTIDE SEQUENCE</scope>
    <source>
        <strain evidence="7">SJRDD-AB1</strain>
    </source>
</reference>
<dbReference type="PROSITE" id="PS50110">
    <property type="entry name" value="RESPONSE_REGULATORY"/>
    <property type="match status" value="1"/>
</dbReference>
<dbReference type="SUPFAM" id="SSF46689">
    <property type="entry name" value="Homeodomain-like"/>
    <property type="match status" value="2"/>
</dbReference>
<dbReference type="PROSITE" id="PS00041">
    <property type="entry name" value="HTH_ARAC_FAMILY_1"/>
    <property type="match status" value="1"/>
</dbReference>
<dbReference type="Proteomes" id="UP001165986">
    <property type="component" value="Unassembled WGS sequence"/>
</dbReference>
<dbReference type="Pfam" id="PF12833">
    <property type="entry name" value="HTH_18"/>
    <property type="match status" value="1"/>
</dbReference>
<comment type="caution">
    <text evidence="4">Lacks conserved residue(s) required for the propagation of feature annotation.</text>
</comment>
<dbReference type="InterPro" id="IPR020449">
    <property type="entry name" value="Tscrpt_reg_AraC-type_HTH"/>
</dbReference>
<dbReference type="InterPro" id="IPR011006">
    <property type="entry name" value="CheY-like_superfamily"/>
</dbReference>
<keyword evidence="2" id="KW-0238">DNA-binding</keyword>
<dbReference type="EMBL" id="VJXY01000001">
    <property type="protein sequence ID" value="MBD6614311.1"/>
    <property type="molecule type" value="Genomic_DNA"/>
</dbReference>
<evidence type="ECO:0000259" key="5">
    <source>
        <dbReference type="PROSITE" id="PS01124"/>
    </source>
</evidence>
<feature type="domain" description="HTH araC/xylS-type" evidence="5">
    <location>
        <begin position="161"/>
        <end position="259"/>
    </location>
</feature>
<gene>
    <name evidence="7" type="ORF">FNW02_00065</name>
</gene>
<protein>
    <submittedName>
        <fullName evidence="7">Response regulator transcription factor</fullName>
    </submittedName>
</protein>
<evidence type="ECO:0000256" key="4">
    <source>
        <dbReference type="PROSITE-ProRule" id="PRU00169"/>
    </source>
</evidence>
<keyword evidence="8" id="KW-1185">Reference proteome</keyword>
<dbReference type="PANTHER" id="PTHR43280">
    <property type="entry name" value="ARAC-FAMILY TRANSCRIPTIONAL REGULATOR"/>
    <property type="match status" value="1"/>
</dbReference>
<proteinExistence type="predicted"/>
<dbReference type="SMART" id="SM00342">
    <property type="entry name" value="HTH_ARAC"/>
    <property type="match status" value="1"/>
</dbReference>
<dbReference type="InterPro" id="IPR018062">
    <property type="entry name" value="HTH_AraC-typ_CS"/>
</dbReference>
<dbReference type="PROSITE" id="PS01124">
    <property type="entry name" value="HTH_ARAC_FAMILY_2"/>
    <property type="match status" value="1"/>
</dbReference>
<evidence type="ECO:0000256" key="2">
    <source>
        <dbReference type="ARBA" id="ARBA00023125"/>
    </source>
</evidence>
<name>A0AA40VPQ7_9NOST</name>
<dbReference type="Gene3D" id="3.40.50.2300">
    <property type="match status" value="1"/>
</dbReference>
<dbReference type="Gene3D" id="1.10.10.60">
    <property type="entry name" value="Homeodomain-like"/>
    <property type="match status" value="2"/>
</dbReference>
<keyword evidence="3" id="KW-0804">Transcription</keyword>
<evidence type="ECO:0000313" key="8">
    <source>
        <dbReference type="Proteomes" id="UP001165986"/>
    </source>
</evidence>
<keyword evidence="1" id="KW-0805">Transcription regulation</keyword>
<evidence type="ECO:0000256" key="3">
    <source>
        <dbReference type="ARBA" id="ARBA00023163"/>
    </source>
</evidence>
<dbReference type="SUPFAM" id="SSF52172">
    <property type="entry name" value="CheY-like"/>
    <property type="match status" value="1"/>
</dbReference>
<dbReference type="Pfam" id="PF00072">
    <property type="entry name" value="Response_reg"/>
    <property type="match status" value="1"/>
</dbReference>
<accession>A0AA40VPQ7</accession>
<dbReference type="InterPro" id="IPR001789">
    <property type="entry name" value="Sig_transdc_resp-reg_receiver"/>
</dbReference>
<organism evidence="7 8">
    <name type="scientific">Komarekiella delphini-convector SJRDD-AB1</name>
    <dbReference type="NCBI Taxonomy" id="2593771"/>
    <lineage>
        <taxon>Bacteria</taxon>
        <taxon>Bacillati</taxon>
        <taxon>Cyanobacteriota</taxon>
        <taxon>Cyanophyceae</taxon>
        <taxon>Nostocales</taxon>
        <taxon>Nostocaceae</taxon>
        <taxon>Komarekiella</taxon>
        <taxon>Komarekiella delphini-convector</taxon>
    </lineage>
</organism>
<feature type="domain" description="Response regulatory" evidence="6">
    <location>
        <begin position="3"/>
        <end position="119"/>
    </location>
</feature>
<comment type="caution">
    <text evidence="7">The sequence shown here is derived from an EMBL/GenBank/DDBJ whole genome shotgun (WGS) entry which is preliminary data.</text>
</comment>
<evidence type="ECO:0000256" key="1">
    <source>
        <dbReference type="ARBA" id="ARBA00023015"/>
    </source>
</evidence>
<sequence>MKKILVIEDAAQTRSLFIEALQYEGFSAIGAENGLIGLLKAQQYLPDLIICEIMVPELDGYSILKELRQNYSTAIIPLIFVTVRTTRSDIRKGMELGADDYLTKPCTLEELLGAIAACMRKRATLQQCYTAPFQTAIERLSADAINLSDSNSIFPFNSQLNKVFHFIESNYQQPINLGDIAQEVGYSPAYLTNLVRRQTGKTVQGWIIERRMAAARYLLLFTSETVEDIAIKVGYQNTVHFFRQFRQHHGTTPQVWRKTQLDQDKADQHNC</sequence>
<dbReference type="InterPro" id="IPR018060">
    <property type="entry name" value="HTH_AraC"/>
</dbReference>
<dbReference type="SMART" id="SM00448">
    <property type="entry name" value="REC"/>
    <property type="match status" value="1"/>
</dbReference>
<dbReference type="PRINTS" id="PR00032">
    <property type="entry name" value="HTHARAC"/>
</dbReference>
<dbReference type="AlphaFoldDB" id="A0AA40VPQ7"/>
<evidence type="ECO:0000259" key="6">
    <source>
        <dbReference type="PROSITE" id="PS50110"/>
    </source>
</evidence>
<dbReference type="RefSeq" id="WP_191755572.1">
    <property type="nucleotide sequence ID" value="NZ_VJXY01000001.1"/>
</dbReference>
<evidence type="ECO:0000313" key="7">
    <source>
        <dbReference type="EMBL" id="MBD6614311.1"/>
    </source>
</evidence>
<dbReference type="GO" id="GO:0003700">
    <property type="term" value="F:DNA-binding transcription factor activity"/>
    <property type="evidence" value="ECO:0007669"/>
    <property type="project" value="InterPro"/>
</dbReference>
<dbReference type="PANTHER" id="PTHR43280:SF2">
    <property type="entry name" value="HTH-TYPE TRANSCRIPTIONAL REGULATOR EXSA"/>
    <property type="match status" value="1"/>
</dbReference>
<dbReference type="InterPro" id="IPR009057">
    <property type="entry name" value="Homeodomain-like_sf"/>
</dbReference>
<dbReference type="GO" id="GO:0043565">
    <property type="term" value="F:sequence-specific DNA binding"/>
    <property type="evidence" value="ECO:0007669"/>
    <property type="project" value="InterPro"/>
</dbReference>
<dbReference type="GO" id="GO:0000160">
    <property type="term" value="P:phosphorelay signal transduction system"/>
    <property type="evidence" value="ECO:0007669"/>
    <property type="project" value="InterPro"/>
</dbReference>